<dbReference type="GO" id="GO:0016787">
    <property type="term" value="F:hydrolase activity"/>
    <property type="evidence" value="ECO:0000318"/>
    <property type="project" value="GO_Central"/>
</dbReference>
<name>A7SCY3_NEMVE</name>
<evidence type="ECO:0000313" key="1">
    <source>
        <dbReference type="EMBL" id="EDO38395.1"/>
    </source>
</evidence>
<feature type="non-terminal residue" evidence="1">
    <location>
        <position position="378"/>
    </location>
</feature>
<dbReference type="Gene3D" id="3.40.720.10">
    <property type="entry name" value="Alkaline Phosphatase, subunit A"/>
    <property type="match status" value="1"/>
</dbReference>
<dbReference type="PANTHER" id="PTHR10151">
    <property type="entry name" value="ECTONUCLEOTIDE PYROPHOSPHATASE/PHOSPHODIESTERASE"/>
    <property type="match status" value="1"/>
</dbReference>
<dbReference type="InParanoid" id="A7SCY3"/>
<dbReference type="CDD" id="cd16018">
    <property type="entry name" value="Enpp"/>
    <property type="match status" value="1"/>
</dbReference>
<keyword evidence="2" id="KW-1185">Reference proteome</keyword>
<dbReference type="SUPFAM" id="SSF53649">
    <property type="entry name" value="Alkaline phosphatase-like"/>
    <property type="match status" value="1"/>
</dbReference>
<protein>
    <submittedName>
        <fullName evidence="1">Uncharacterized protein</fullName>
    </submittedName>
</protein>
<feature type="non-terminal residue" evidence="1">
    <location>
        <position position="1"/>
    </location>
</feature>
<dbReference type="HOGENOM" id="CLU_017594_0_0_1"/>
<accession>A7SCY3</accession>
<organism evidence="1 2">
    <name type="scientific">Nematostella vectensis</name>
    <name type="common">Starlet sea anemone</name>
    <dbReference type="NCBI Taxonomy" id="45351"/>
    <lineage>
        <taxon>Eukaryota</taxon>
        <taxon>Metazoa</taxon>
        <taxon>Cnidaria</taxon>
        <taxon>Anthozoa</taxon>
        <taxon>Hexacorallia</taxon>
        <taxon>Actiniaria</taxon>
        <taxon>Edwardsiidae</taxon>
        <taxon>Nematostella</taxon>
    </lineage>
</organism>
<dbReference type="AlphaFoldDB" id="A7SCY3"/>
<dbReference type="Gene3D" id="3.30.1360.180">
    <property type="match status" value="1"/>
</dbReference>
<dbReference type="PANTHER" id="PTHR10151:SF120">
    <property type="entry name" value="BIS(5'-ADENOSYL)-TRIPHOSPHATASE"/>
    <property type="match status" value="1"/>
</dbReference>
<proteinExistence type="predicted"/>
<dbReference type="Proteomes" id="UP000001593">
    <property type="component" value="Unassembled WGS sequence"/>
</dbReference>
<dbReference type="OMA" id="PIWLTLQ"/>
<evidence type="ECO:0000313" key="2">
    <source>
        <dbReference type="Proteomes" id="UP000001593"/>
    </source>
</evidence>
<dbReference type="EMBL" id="DS469626">
    <property type="protein sequence ID" value="EDO38395.1"/>
    <property type="molecule type" value="Genomic_DNA"/>
</dbReference>
<gene>
    <name evidence="1" type="ORF">NEMVEDRAFT_v1g113741</name>
</gene>
<dbReference type="InterPro" id="IPR017850">
    <property type="entry name" value="Alkaline_phosphatase_core_sf"/>
</dbReference>
<dbReference type="eggNOG" id="KOG2645">
    <property type="taxonomic scope" value="Eukaryota"/>
</dbReference>
<reference evidence="1 2" key="1">
    <citation type="journal article" date="2007" name="Science">
        <title>Sea anemone genome reveals ancestral eumetazoan gene repertoire and genomic organization.</title>
        <authorList>
            <person name="Putnam N.H."/>
            <person name="Srivastava M."/>
            <person name="Hellsten U."/>
            <person name="Dirks B."/>
            <person name="Chapman J."/>
            <person name="Salamov A."/>
            <person name="Terry A."/>
            <person name="Shapiro H."/>
            <person name="Lindquist E."/>
            <person name="Kapitonov V.V."/>
            <person name="Jurka J."/>
            <person name="Genikhovich G."/>
            <person name="Grigoriev I.V."/>
            <person name="Lucas S.M."/>
            <person name="Steele R.E."/>
            <person name="Finnerty J.R."/>
            <person name="Technau U."/>
            <person name="Martindale M.Q."/>
            <person name="Rokhsar D.S."/>
        </authorList>
    </citation>
    <scope>NUCLEOTIDE SEQUENCE [LARGE SCALE GENOMIC DNA]</scope>
    <source>
        <strain evidence="2">CH2 X CH6</strain>
    </source>
</reference>
<sequence length="378" mass="43957">VILVSTDGLGWQFPERFNTPNLDFMAQTGVKAKYMKVVTPSVTWPNHQTYMTGLYPESHGIVSNRFWDPAYKEKFIFDHDCSNGDPKFWNESEPIWLTLQKMGKDSGLHFWPGFFKWPPYEHCYPNYTIPFSKRIEKIMSWLTSKKPPQFVGFYADQPDWVGHSYGPDSDKFRRMVEHVDKVVVGGMIDSLRNAGLLEKVNLIFVSDHSFTTVNKSRVIFFDDFIDPATYMLTEATAFGHIWPKPGKFDEIYTNLTTHMIQKYPQVKVYKKEEIPEAFHYKNNRRVPPIYVSAGFGYGFKPRRAWFNVSDDWVYGYHGYPSDERMGAIFYARGPAFKTGYYFDGPLRSVDIYPMMCELLGIQPHPNNGSLSNMMQLMV</sequence>
<dbReference type="InterPro" id="IPR002591">
    <property type="entry name" value="Phosphodiest/P_Trfase"/>
</dbReference>
<dbReference type="Pfam" id="PF01663">
    <property type="entry name" value="Phosphodiest"/>
    <property type="match status" value="1"/>
</dbReference>
<dbReference type="PhylomeDB" id="A7SCY3"/>